<dbReference type="Proteomes" id="UP000265000">
    <property type="component" value="Unplaced"/>
</dbReference>
<evidence type="ECO:0000313" key="2">
    <source>
        <dbReference type="Ensembl" id="ENSFHEP00000030193.1"/>
    </source>
</evidence>
<dbReference type="STRING" id="8078.ENSFHEP00000030193"/>
<dbReference type="PANTHER" id="PTHR15319">
    <property type="entry name" value="TATA BOX-BINDING PROTEIN ASSOCIATED FACTOR RNA POLYMERASE I SUBUNIT C"/>
    <property type="match status" value="1"/>
</dbReference>
<dbReference type="InterPro" id="IPR036322">
    <property type="entry name" value="WD40_repeat_dom_sf"/>
</dbReference>
<proteinExistence type="predicted"/>
<evidence type="ECO:0000259" key="1">
    <source>
        <dbReference type="Pfam" id="PF20641"/>
    </source>
</evidence>
<dbReference type="PANTHER" id="PTHR15319:SF1">
    <property type="entry name" value="TATA BOX-BINDING PROTEIN-ASSOCIATED FACTOR RNA POLYMERASE I SUBUNIT C"/>
    <property type="match status" value="1"/>
</dbReference>
<dbReference type="GO" id="GO:0001650">
    <property type="term" value="C:fibrillar center"/>
    <property type="evidence" value="ECO:0007669"/>
    <property type="project" value="TreeGrafter"/>
</dbReference>
<dbReference type="SUPFAM" id="SSF50978">
    <property type="entry name" value="WD40 repeat-like"/>
    <property type="match status" value="1"/>
</dbReference>
<dbReference type="Ensembl" id="ENSFHET00000032539.1">
    <property type="protein sequence ID" value="ENSFHEP00000030193.1"/>
    <property type="gene ID" value="ENSFHEG00000015308.1"/>
</dbReference>
<reference evidence="2" key="1">
    <citation type="submission" date="2025-08" db="UniProtKB">
        <authorList>
            <consortium name="Ensembl"/>
        </authorList>
    </citation>
    <scope>IDENTIFICATION</scope>
</reference>
<dbReference type="GO" id="GO:0001164">
    <property type="term" value="F:RNA polymerase I core promoter sequence-specific DNA binding"/>
    <property type="evidence" value="ECO:0007669"/>
    <property type="project" value="TreeGrafter"/>
</dbReference>
<name>A0A3Q2QQV1_FUNHE</name>
<keyword evidence="3" id="KW-1185">Reference proteome</keyword>
<protein>
    <recommendedName>
        <fullName evidence="1">TAF1C beta-propeller domain-containing protein</fullName>
    </recommendedName>
</protein>
<feature type="domain" description="TAF1C beta-propeller" evidence="1">
    <location>
        <begin position="164"/>
        <end position="225"/>
    </location>
</feature>
<evidence type="ECO:0000313" key="3">
    <source>
        <dbReference type="Proteomes" id="UP000265000"/>
    </source>
</evidence>
<dbReference type="GeneTree" id="ENSGT00940000181177"/>
<organism evidence="2 3">
    <name type="scientific">Fundulus heteroclitus</name>
    <name type="common">Killifish</name>
    <name type="synonym">Mummichog</name>
    <dbReference type="NCBI Taxonomy" id="8078"/>
    <lineage>
        <taxon>Eukaryota</taxon>
        <taxon>Metazoa</taxon>
        <taxon>Chordata</taxon>
        <taxon>Craniata</taxon>
        <taxon>Vertebrata</taxon>
        <taxon>Euteleostomi</taxon>
        <taxon>Actinopterygii</taxon>
        <taxon>Neopterygii</taxon>
        <taxon>Teleostei</taxon>
        <taxon>Neoteleostei</taxon>
        <taxon>Acanthomorphata</taxon>
        <taxon>Ovalentaria</taxon>
        <taxon>Atherinomorphae</taxon>
        <taxon>Cyprinodontiformes</taxon>
        <taxon>Fundulidae</taxon>
        <taxon>Fundulus</taxon>
    </lineage>
</organism>
<dbReference type="InterPro" id="IPR038801">
    <property type="entry name" value="TAF1C"/>
</dbReference>
<dbReference type="InterPro" id="IPR049087">
    <property type="entry name" value="TAF1C_beta-prop"/>
</dbReference>
<dbReference type="Pfam" id="PF20641">
    <property type="entry name" value="TAF1C_beta-prop"/>
    <property type="match status" value="1"/>
</dbReference>
<accession>A0A3Q2QQV1</accession>
<reference evidence="2" key="2">
    <citation type="submission" date="2025-09" db="UniProtKB">
        <authorList>
            <consortium name="Ensembl"/>
        </authorList>
    </citation>
    <scope>IDENTIFICATION</scope>
</reference>
<dbReference type="AlphaFoldDB" id="A0A3Q2QQV1"/>
<sequence length="225" mass="24582">MFLETSGFFCVFVVLQKYRQESVNMWKTKSYVDLLKYKICPMTYRSKSLNKYCSLLSDVIHDIPPELLGSLLYEELVEQSDRAQFSEGATGGALAFVPFSQSEGCLVYPGGPGMDRLNFHKVALLHPGERPPCLDASGSAPASFQLKAAIRQISCGSLFGDCCVAVRSDHLCGVWRFSERREPSLLQVVSTPAAATCVSVSPHVLGEVLVASESGAAHLWRVGRG</sequence>